<sequence>MSKKRRNEDRTTPAEAFIQFQIQVKRKETEEFRNEISELEAKNQKLTELRDRLREEQLALIRELNKQAKEQEKELEQGEVVNKEQLEKAQQCNLEVTHRQEEELAELCRKLEVLKLQVAERQKERQVLLQYKSVGSIKHLQQIQNLQSEIINLQNRFEKMSENMKRSLDDTLNEIDKKTSQLIDEKKQQAVERAIKQLDKSSWQEIKENDRLKRELVICHKEVSILETAVRRLEEENLEHVKQIFEHRLNDLQISRNVFLTQAAGLEQMDSSGLELTLTETAEPGSGPLPPLNSRSEARGAQQKQAVELEKDKTDPSCKPPSPPHDLTMLLYGNQNNLRELLHLGPLEKKLLSVVGQAVTLHPLPSDSEDLAMSTHTGPLHAQDWALSTRIIRNKFQ</sequence>
<feature type="compositionally biased region" description="Basic and acidic residues" evidence="2">
    <location>
        <begin position="307"/>
        <end position="316"/>
    </location>
</feature>
<dbReference type="Proteomes" id="UP001501920">
    <property type="component" value="Chromosome 18"/>
</dbReference>
<keyword evidence="4" id="KW-1185">Reference proteome</keyword>
<dbReference type="RefSeq" id="XP_017546778.1">
    <property type="nucleotide sequence ID" value="XM_017691289.2"/>
</dbReference>
<reference evidence="3 4" key="1">
    <citation type="submission" date="2020-10" db="EMBL/GenBank/DDBJ databases">
        <title>Pygocentrus nattereri (red-bellied piranha) genome, fPygNat1, primary haplotype.</title>
        <authorList>
            <person name="Myers G."/>
            <person name="Meyer A."/>
            <person name="Karagic N."/>
            <person name="Pippel M."/>
            <person name="Winkler S."/>
            <person name="Tracey A."/>
            <person name="Wood J."/>
            <person name="Formenti G."/>
            <person name="Howe K."/>
            <person name="Fedrigo O."/>
            <person name="Jarvis E.D."/>
        </authorList>
    </citation>
    <scope>NUCLEOTIDE SEQUENCE [LARGE SCALE GENOMIC DNA]</scope>
</reference>
<dbReference type="Ensembl" id="ENSPNAT00000036823.2">
    <property type="protein sequence ID" value="ENSPNAP00000031598.1"/>
    <property type="gene ID" value="ENSPNAG00000019038.2"/>
</dbReference>
<dbReference type="OrthoDB" id="10005859at2759"/>
<dbReference type="AlphaFoldDB" id="A0A3B4E7E3"/>
<gene>
    <name evidence="3" type="primary">CCDC83</name>
</gene>
<dbReference type="GeneTree" id="ENSGT00390000013087"/>
<accession>A0A3B4E7E3</accession>
<evidence type="ECO:0000313" key="4">
    <source>
        <dbReference type="Proteomes" id="UP001501920"/>
    </source>
</evidence>
<dbReference type="GeneID" id="108423756"/>
<evidence type="ECO:0000313" key="3">
    <source>
        <dbReference type="Ensembl" id="ENSPNAP00000031598.1"/>
    </source>
</evidence>
<dbReference type="OMA" id="EVHENEW"/>
<dbReference type="PANTHER" id="PTHR21468">
    <property type="entry name" value="HSD9"/>
    <property type="match status" value="1"/>
</dbReference>
<name>A0A3B4E7E3_PYGNA</name>
<proteinExistence type="predicted"/>
<organism evidence="3 4">
    <name type="scientific">Pygocentrus nattereri</name>
    <name type="common">Red-bellied piranha</name>
    <dbReference type="NCBI Taxonomy" id="42514"/>
    <lineage>
        <taxon>Eukaryota</taxon>
        <taxon>Metazoa</taxon>
        <taxon>Chordata</taxon>
        <taxon>Craniata</taxon>
        <taxon>Vertebrata</taxon>
        <taxon>Euteleostomi</taxon>
        <taxon>Actinopterygii</taxon>
        <taxon>Neopterygii</taxon>
        <taxon>Teleostei</taxon>
        <taxon>Ostariophysi</taxon>
        <taxon>Characiformes</taxon>
        <taxon>Characoidei</taxon>
        <taxon>Pygocentrus</taxon>
    </lineage>
</organism>
<keyword evidence="1" id="KW-0175">Coiled coil</keyword>
<dbReference type="PANTHER" id="PTHR21468:SF1">
    <property type="entry name" value="COILED-COIL DOMAIN-CONTAINING PROTEIN 83"/>
    <property type="match status" value="1"/>
</dbReference>
<protein>
    <submittedName>
        <fullName evidence="3">Uncharacterized protein</fullName>
    </submittedName>
</protein>
<dbReference type="InterPro" id="IPR026702">
    <property type="entry name" value="CCDC83"/>
</dbReference>
<dbReference type="CTD" id="220047"/>
<reference evidence="3" key="2">
    <citation type="submission" date="2025-08" db="UniProtKB">
        <authorList>
            <consortium name="Ensembl"/>
        </authorList>
    </citation>
    <scope>IDENTIFICATION</scope>
</reference>
<evidence type="ECO:0000256" key="1">
    <source>
        <dbReference type="SAM" id="Coils"/>
    </source>
</evidence>
<feature type="coiled-coil region" evidence="1">
    <location>
        <begin position="22"/>
        <end position="188"/>
    </location>
</feature>
<reference evidence="3" key="3">
    <citation type="submission" date="2025-09" db="UniProtKB">
        <authorList>
            <consortium name="Ensembl"/>
        </authorList>
    </citation>
    <scope>IDENTIFICATION</scope>
</reference>
<feature type="region of interest" description="Disordered" evidence="2">
    <location>
        <begin position="280"/>
        <end position="322"/>
    </location>
</feature>
<evidence type="ECO:0000256" key="2">
    <source>
        <dbReference type="SAM" id="MobiDB-lite"/>
    </source>
</evidence>
<dbReference type="STRING" id="42514.ENSPNAP00000031598"/>